<dbReference type="FunFam" id="1.10.238.10:FF:000001">
    <property type="entry name" value="Calmodulin 1"/>
    <property type="match status" value="1"/>
</dbReference>
<feature type="domain" description="EF-hand" evidence="3">
    <location>
        <begin position="7"/>
        <end position="42"/>
    </location>
</feature>
<dbReference type="Pfam" id="PF13499">
    <property type="entry name" value="EF-hand_7"/>
    <property type="match status" value="2"/>
</dbReference>
<dbReference type="SMART" id="SM00054">
    <property type="entry name" value="EFh"/>
    <property type="match status" value="4"/>
</dbReference>
<organism evidence="4 5">
    <name type="scientific">Drosophila albomicans</name>
    <name type="common">Fruit fly</name>
    <dbReference type="NCBI Taxonomy" id="7291"/>
    <lineage>
        <taxon>Eukaryota</taxon>
        <taxon>Metazoa</taxon>
        <taxon>Ecdysozoa</taxon>
        <taxon>Arthropoda</taxon>
        <taxon>Hexapoda</taxon>
        <taxon>Insecta</taxon>
        <taxon>Pterygota</taxon>
        <taxon>Neoptera</taxon>
        <taxon>Endopterygota</taxon>
        <taxon>Diptera</taxon>
        <taxon>Brachycera</taxon>
        <taxon>Muscomorpha</taxon>
        <taxon>Ephydroidea</taxon>
        <taxon>Drosophilidae</taxon>
        <taxon>Drosophila</taxon>
    </lineage>
</organism>
<name>A0A9C6T5Y3_DROAB</name>
<dbReference type="Gene3D" id="1.10.238.10">
    <property type="entry name" value="EF-hand"/>
    <property type="match status" value="2"/>
</dbReference>
<feature type="domain" description="EF-hand" evidence="3">
    <location>
        <begin position="43"/>
        <end position="78"/>
    </location>
</feature>
<proteinExistence type="predicted"/>
<feature type="domain" description="EF-hand" evidence="3">
    <location>
        <begin position="116"/>
        <end position="149"/>
    </location>
</feature>
<feature type="domain" description="EF-hand" evidence="3">
    <location>
        <begin position="80"/>
        <end position="115"/>
    </location>
</feature>
<dbReference type="PANTHER" id="PTHR23048">
    <property type="entry name" value="MYOSIN LIGHT CHAIN 1, 3"/>
    <property type="match status" value="1"/>
</dbReference>
<dbReference type="PROSITE" id="PS50222">
    <property type="entry name" value="EF_HAND_2"/>
    <property type="match status" value="4"/>
</dbReference>
<dbReference type="RefSeq" id="XP_051860437.1">
    <property type="nucleotide sequence ID" value="XM_052004477.1"/>
</dbReference>
<dbReference type="GO" id="GO:0005509">
    <property type="term" value="F:calcium ion binding"/>
    <property type="evidence" value="ECO:0007669"/>
    <property type="project" value="InterPro"/>
</dbReference>
<dbReference type="InterPro" id="IPR018247">
    <property type="entry name" value="EF_Hand_1_Ca_BS"/>
</dbReference>
<dbReference type="InterPro" id="IPR002048">
    <property type="entry name" value="EF_hand_dom"/>
</dbReference>
<gene>
    <name evidence="5" type="primary">LOC127565541</name>
</gene>
<evidence type="ECO:0000259" key="3">
    <source>
        <dbReference type="PROSITE" id="PS50222"/>
    </source>
</evidence>
<dbReference type="CDD" id="cd00051">
    <property type="entry name" value="EFh"/>
    <property type="match status" value="1"/>
</dbReference>
<sequence>MDELTTEQLGYFKEIFQLINIDADNSITYRELEDVCHAIGAHLHEAQVQSMINEADTDGNGSIEFQEFVEVLLLKMTQPAPPDELRDAYYIFDKDKNGFIGTAELRSLYISLGSKMSDEDIEDMIREADEDQDGVISLDEFINMMPQSS</sequence>
<dbReference type="PROSITE" id="PS00018">
    <property type="entry name" value="EF_HAND_1"/>
    <property type="match status" value="3"/>
</dbReference>
<dbReference type="SUPFAM" id="SSF47473">
    <property type="entry name" value="EF-hand"/>
    <property type="match status" value="1"/>
</dbReference>
<protein>
    <submittedName>
        <fullName evidence="5">Calmodulin</fullName>
    </submittedName>
</protein>
<dbReference type="GO" id="GO:0016460">
    <property type="term" value="C:myosin II complex"/>
    <property type="evidence" value="ECO:0007669"/>
    <property type="project" value="TreeGrafter"/>
</dbReference>
<evidence type="ECO:0000256" key="1">
    <source>
        <dbReference type="ARBA" id="ARBA00022737"/>
    </source>
</evidence>
<accession>A0A9C6T5Y3</accession>
<evidence type="ECO:0000256" key="2">
    <source>
        <dbReference type="ARBA" id="ARBA00022837"/>
    </source>
</evidence>
<keyword evidence="4" id="KW-1185">Reference proteome</keyword>
<dbReference type="AlphaFoldDB" id="A0A9C6T5Y3"/>
<keyword evidence="2" id="KW-0106">Calcium</keyword>
<dbReference type="InterPro" id="IPR011992">
    <property type="entry name" value="EF-hand-dom_pair"/>
</dbReference>
<dbReference type="InterPro" id="IPR050230">
    <property type="entry name" value="CALM/Myosin/TropC-like"/>
</dbReference>
<dbReference type="GeneID" id="127565541"/>
<evidence type="ECO:0000313" key="5">
    <source>
        <dbReference type="RefSeq" id="XP_051860437.1"/>
    </source>
</evidence>
<dbReference type="Proteomes" id="UP000515160">
    <property type="component" value="Chromosome 3"/>
</dbReference>
<keyword evidence="1" id="KW-0677">Repeat</keyword>
<reference evidence="5" key="1">
    <citation type="submission" date="2025-08" db="UniProtKB">
        <authorList>
            <consortium name="RefSeq"/>
        </authorList>
    </citation>
    <scope>IDENTIFICATION</scope>
    <source>
        <strain evidence="5">15112-1751.03</strain>
        <tissue evidence="5">Whole Adult</tissue>
    </source>
</reference>
<evidence type="ECO:0000313" key="4">
    <source>
        <dbReference type="Proteomes" id="UP000515160"/>
    </source>
</evidence>
<dbReference type="PANTHER" id="PTHR23048:SF59">
    <property type="entry name" value="EF-HAND SUPERFAMILY PROTEIN"/>
    <property type="match status" value="1"/>
</dbReference>
<dbReference type="OrthoDB" id="26525at2759"/>